<dbReference type="SUPFAM" id="SSF46785">
    <property type="entry name" value="Winged helix' DNA-binding domain"/>
    <property type="match status" value="1"/>
</dbReference>
<dbReference type="InterPro" id="IPR027417">
    <property type="entry name" value="P-loop_NTPase"/>
</dbReference>
<dbReference type="Pfam" id="PF23282">
    <property type="entry name" value="WHD_ROQ1"/>
    <property type="match status" value="1"/>
</dbReference>
<proteinExistence type="predicted"/>
<comment type="caution">
    <text evidence="9">The sequence shown here is derived from an EMBL/GenBank/DDBJ whole genome shotgun (WGS) entry which is preliminary data.</text>
</comment>
<evidence type="ECO:0000256" key="6">
    <source>
        <dbReference type="ARBA" id="ARBA00023054"/>
    </source>
</evidence>
<evidence type="ECO:0000256" key="5">
    <source>
        <dbReference type="ARBA" id="ARBA00023027"/>
    </source>
</evidence>
<evidence type="ECO:0000256" key="3">
    <source>
        <dbReference type="ARBA" id="ARBA00022737"/>
    </source>
</evidence>
<keyword evidence="6" id="KW-0175">Coiled coil</keyword>
<keyword evidence="3" id="KW-0677">Repeat</keyword>
<dbReference type="SMART" id="SM00255">
    <property type="entry name" value="TIR"/>
    <property type="match status" value="1"/>
</dbReference>
<evidence type="ECO:0000256" key="2">
    <source>
        <dbReference type="ARBA" id="ARBA00022614"/>
    </source>
</evidence>
<accession>A0ABD2UBF4</accession>
<reference evidence="9 10" key="1">
    <citation type="submission" date="2024-05" db="EMBL/GenBank/DDBJ databases">
        <title>De novo assembly of an allotetraploid wild potato.</title>
        <authorList>
            <person name="Hosaka A.J."/>
        </authorList>
    </citation>
    <scope>NUCLEOTIDE SEQUENCE [LARGE SCALE GENOMIC DNA]</scope>
    <source>
        <tissue evidence="9">Young leaves</tissue>
    </source>
</reference>
<dbReference type="PRINTS" id="PR00364">
    <property type="entry name" value="DISEASERSIST"/>
</dbReference>
<evidence type="ECO:0000256" key="1">
    <source>
        <dbReference type="ARBA" id="ARBA00004170"/>
    </source>
</evidence>
<dbReference type="InterPro" id="IPR042197">
    <property type="entry name" value="Apaf_helical"/>
</dbReference>
<dbReference type="GO" id="GO:0006952">
    <property type="term" value="P:defense response"/>
    <property type="evidence" value="ECO:0007669"/>
    <property type="project" value="UniProtKB-KW"/>
</dbReference>
<dbReference type="GO" id="GO:0016020">
    <property type="term" value="C:membrane"/>
    <property type="evidence" value="ECO:0007669"/>
    <property type="project" value="UniProtKB-SubCell"/>
</dbReference>
<dbReference type="InterPro" id="IPR058192">
    <property type="entry name" value="WHD_ROQ1-like"/>
</dbReference>
<sequence length="639" mass="73646">MASSSVSTSQYSPQWKYIVFLSFRGKDTRQTFTGHLFKGLNNRGIFTFQDDKRLEYGDSVPKELMKAIKESKVALVVFSKNYATSRWCLDELVKIMECKDKNGQTVIPIFYDVDPSHVRNQRESFAEAFSQHELKYKDDCEGMQKVQGWRTALTAASNLKGYDIRDGIESENIQQIVDHISKLYKSAYFLFSSQAVGIDTHIEKVEHLLEKEMDDVRIVGIWGMGGIGKTTIATTIFHKYNLSGQFEAACILDDVKENAKKNGLCFLQNILLSELLGEEDNYVKSKHVGKVMIPSRLCSKKVLIVLDDIDHSDHLEYLAGDLCWFGNGSRVIVTTRNRDLIKNDNAIYDVSTLPDHEAMQLFNQHAFKKEAPNELFMNLSSEVVNHAKGLPLALKVWGSLLHNKGLSRWERTVIKIKKTSSLDIVEKLKISYDGLEPEEQKIFLDLACFFRGYTKKEVIQILESCDFEVEYGLDVLIDKSLVFISKIDRIEIHDLMQDMGRYVVKLQKDSGEPSRLWNAEDFNEVMVNNMGSMTEAIWFTYFEQICFNKEAMKNMKRLRILYIANGRLNRSSSSHSPIDLKYITRGSIECLPNNLQWFFWNNYPWESLPKNFEPQRLVHLSLRGSLLHDLWTKRKAKNS</sequence>
<dbReference type="Pfam" id="PF00931">
    <property type="entry name" value="NB-ARC"/>
    <property type="match status" value="1"/>
</dbReference>
<feature type="domain" description="TIR" evidence="8">
    <location>
        <begin position="15"/>
        <end position="184"/>
    </location>
</feature>
<name>A0ABD2UBF4_9SOLN</name>
<keyword evidence="7" id="KW-0472">Membrane</keyword>
<gene>
    <name evidence="9" type="ORF">AABB24_010428</name>
</gene>
<evidence type="ECO:0000256" key="4">
    <source>
        <dbReference type="ARBA" id="ARBA00022821"/>
    </source>
</evidence>
<organism evidence="9 10">
    <name type="scientific">Solanum stoloniferum</name>
    <dbReference type="NCBI Taxonomy" id="62892"/>
    <lineage>
        <taxon>Eukaryota</taxon>
        <taxon>Viridiplantae</taxon>
        <taxon>Streptophyta</taxon>
        <taxon>Embryophyta</taxon>
        <taxon>Tracheophyta</taxon>
        <taxon>Spermatophyta</taxon>
        <taxon>Magnoliopsida</taxon>
        <taxon>eudicotyledons</taxon>
        <taxon>Gunneridae</taxon>
        <taxon>Pentapetalae</taxon>
        <taxon>asterids</taxon>
        <taxon>lamiids</taxon>
        <taxon>Solanales</taxon>
        <taxon>Solanaceae</taxon>
        <taxon>Solanoideae</taxon>
        <taxon>Solaneae</taxon>
        <taxon>Solanum</taxon>
    </lineage>
</organism>
<dbReference type="PANTHER" id="PTHR11017">
    <property type="entry name" value="LEUCINE-RICH REPEAT-CONTAINING PROTEIN"/>
    <property type="match status" value="1"/>
</dbReference>
<dbReference type="FunFam" id="3.40.50.10140:FF:000007">
    <property type="entry name" value="Disease resistance protein (TIR-NBS-LRR class)"/>
    <property type="match status" value="1"/>
</dbReference>
<dbReference type="InterPro" id="IPR000157">
    <property type="entry name" value="TIR_dom"/>
</dbReference>
<dbReference type="SUPFAM" id="SSF52540">
    <property type="entry name" value="P-loop containing nucleoside triphosphate hydrolases"/>
    <property type="match status" value="1"/>
</dbReference>
<dbReference type="PANTHER" id="PTHR11017:SF534">
    <property type="entry name" value="ADP-RIBOSYL CYCLASE_CYCLIC ADP-RIBOSE HYDROLASE"/>
    <property type="match status" value="1"/>
</dbReference>
<dbReference type="Gene3D" id="1.10.8.430">
    <property type="entry name" value="Helical domain of apoptotic protease-activating factors"/>
    <property type="match status" value="1"/>
</dbReference>
<dbReference type="PROSITE" id="PS50104">
    <property type="entry name" value="TIR"/>
    <property type="match status" value="1"/>
</dbReference>
<keyword evidence="2" id="KW-0433">Leucine-rich repeat</keyword>
<dbReference type="Proteomes" id="UP001627284">
    <property type="component" value="Unassembled WGS sequence"/>
</dbReference>
<keyword evidence="5" id="KW-0520">NAD</keyword>
<evidence type="ECO:0000313" key="9">
    <source>
        <dbReference type="EMBL" id="KAL3365262.1"/>
    </source>
</evidence>
<dbReference type="InterPro" id="IPR044974">
    <property type="entry name" value="Disease_R_plants"/>
</dbReference>
<dbReference type="SUPFAM" id="SSF52200">
    <property type="entry name" value="Toll/Interleukin receptor TIR domain"/>
    <property type="match status" value="1"/>
</dbReference>
<dbReference type="Pfam" id="PF01582">
    <property type="entry name" value="TIR"/>
    <property type="match status" value="1"/>
</dbReference>
<keyword evidence="10" id="KW-1185">Reference proteome</keyword>
<dbReference type="AlphaFoldDB" id="A0ABD2UBF4"/>
<dbReference type="InterPro" id="IPR002182">
    <property type="entry name" value="NB-ARC"/>
</dbReference>
<dbReference type="Gene3D" id="3.40.50.300">
    <property type="entry name" value="P-loop containing nucleotide triphosphate hydrolases"/>
    <property type="match status" value="1"/>
</dbReference>
<protein>
    <recommendedName>
        <fullName evidence="8">TIR domain-containing protein</fullName>
    </recommendedName>
</protein>
<evidence type="ECO:0000259" key="8">
    <source>
        <dbReference type="PROSITE" id="PS50104"/>
    </source>
</evidence>
<dbReference type="EMBL" id="JBJKTR010000006">
    <property type="protein sequence ID" value="KAL3365262.1"/>
    <property type="molecule type" value="Genomic_DNA"/>
</dbReference>
<dbReference type="InterPro" id="IPR035897">
    <property type="entry name" value="Toll_tir_struct_dom_sf"/>
</dbReference>
<keyword evidence="4" id="KW-0611">Plant defense</keyword>
<evidence type="ECO:0000313" key="10">
    <source>
        <dbReference type="Proteomes" id="UP001627284"/>
    </source>
</evidence>
<comment type="subcellular location">
    <subcellularLocation>
        <location evidence="1">Membrane</location>
        <topology evidence="1">Peripheral membrane protein</topology>
    </subcellularLocation>
</comment>
<dbReference type="Gene3D" id="3.40.50.10140">
    <property type="entry name" value="Toll/interleukin-1 receptor homology (TIR) domain"/>
    <property type="match status" value="1"/>
</dbReference>
<dbReference type="GO" id="GO:0005524">
    <property type="term" value="F:ATP binding"/>
    <property type="evidence" value="ECO:0007669"/>
    <property type="project" value="UniProtKB-KW"/>
</dbReference>
<dbReference type="InterPro" id="IPR036390">
    <property type="entry name" value="WH_DNA-bd_sf"/>
</dbReference>
<evidence type="ECO:0000256" key="7">
    <source>
        <dbReference type="ARBA" id="ARBA00023136"/>
    </source>
</evidence>